<dbReference type="InterPro" id="IPR049210">
    <property type="entry name" value="DUF6812"/>
</dbReference>
<dbReference type="Proteomes" id="UP000192418">
    <property type="component" value="Unassembled WGS sequence"/>
</dbReference>
<dbReference type="RefSeq" id="WP_139795794.1">
    <property type="nucleotide sequence ID" value="NZ_FWXY01000010.1"/>
</dbReference>
<dbReference type="EMBL" id="FWXY01000010">
    <property type="protein sequence ID" value="SMC79839.1"/>
    <property type="molecule type" value="Genomic_DNA"/>
</dbReference>
<dbReference type="OrthoDB" id="5422090at2"/>
<proteinExistence type="predicted"/>
<reference evidence="1 2" key="1">
    <citation type="submission" date="2017-04" db="EMBL/GenBank/DDBJ databases">
        <authorList>
            <person name="Afonso C.L."/>
            <person name="Miller P.J."/>
            <person name="Scott M.A."/>
            <person name="Spackman E."/>
            <person name="Goraichik I."/>
            <person name="Dimitrov K.M."/>
            <person name="Suarez D.L."/>
            <person name="Swayne D.E."/>
        </authorList>
    </citation>
    <scope>NUCLEOTIDE SEQUENCE [LARGE SCALE GENOMIC DNA]</scope>
    <source>
        <strain evidence="1 2">DSM 3385</strain>
    </source>
</reference>
<keyword evidence="2" id="KW-1185">Reference proteome</keyword>
<name>A0A1W2C3S3_9BACT</name>
<gene>
    <name evidence="1" type="ORF">SAMN02746065_110122</name>
</gene>
<evidence type="ECO:0000313" key="1">
    <source>
        <dbReference type="EMBL" id="SMC79839.1"/>
    </source>
</evidence>
<evidence type="ECO:0000313" key="2">
    <source>
        <dbReference type="Proteomes" id="UP000192418"/>
    </source>
</evidence>
<organism evidence="1 2">
    <name type="scientific">Desulfocicer vacuolatum DSM 3385</name>
    <dbReference type="NCBI Taxonomy" id="1121400"/>
    <lineage>
        <taxon>Bacteria</taxon>
        <taxon>Pseudomonadati</taxon>
        <taxon>Thermodesulfobacteriota</taxon>
        <taxon>Desulfobacteria</taxon>
        <taxon>Desulfobacterales</taxon>
        <taxon>Desulfobacteraceae</taxon>
        <taxon>Desulfocicer</taxon>
    </lineage>
</organism>
<sequence length="90" mass="10432">MDHTPTINKEINSRMVRLKLTDGTHVKGQVNLNRMPGYERVSDIVTENPDRFLVLFSVSVKRKATDEAIFHKTLFINRDHILWAAPDEDQ</sequence>
<dbReference type="Pfam" id="PF20660">
    <property type="entry name" value="DUF6812"/>
    <property type="match status" value="1"/>
</dbReference>
<accession>A0A1W2C3S3</accession>
<dbReference type="AlphaFoldDB" id="A0A1W2C3S3"/>
<protein>
    <submittedName>
        <fullName evidence="1">Uncharacterized protein</fullName>
    </submittedName>
</protein>